<dbReference type="AlphaFoldDB" id="A0A381ZW54"/>
<evidence type="ECO:0000256" key="1">
    <source>
        <dbReference type="ARBA" id="ARBA00022729"/>
    </source>
</evidence>
<feature type="domain" description="Calx-beta" evidence="6">
    <location>
        <begin position="155"/>
        <end position="255"/>
    </location>
</feature>
<keyword evidence="2" id="KW-0677">Repeat</keyword>
<keyword evidence="3" id="KW-0106">Calcium</keyword>
<keyword evidence="1" id="KW-0732">Signal</keyword>
<keyword evidence="4" id="KW-0813">Transport</keyword>
<dbReference type="EMBL" id="UINC01022851">
    <property type="protein sequence ID" value="SVA93324.1"/>
    <property type="molecule type" value="Genomic_DNA"/>
</dbReference>
<dbReference type="SUPFAM" id="SSF141072">
    <property type="entry name" value="CalX-like"/>
    <property type="match status" value="3"/>
</dbReference>
<evidence type="ECO:0000256" key="4">
    <source>
        <dbReference type="ARBA" id="ARBA00023065"/>
    </source>
</evidence>
<feature type="non-terminal residue" evidence="7">
    <location>
        <position position="1"/>
    </location>
</feature>
<evidence type="ECO:0000256" key="3">
    <source>
        <dbReference type="ARBA" id="ARBA00022837"/>
    </source>
</evidence>
<dbReference type="InterPro" id="IPR003644">
    <property type="entry name" value="Calx_beta"/>
</dbReference>
<dbReference type="InterPro" id="IPR038081">
    <property type="entry name" value="CalX-like_sf"/>
</dbReference>
<dbReference type="Gene3D" id="2.80.10.50">
    <property type="match status" value="1"/>
</dbReference>
<organism evidence="7">
    <name type="scientific">marine metagenome</name>
    <dbReference type="NCBI Taxonomy" id="408172"/>
    <lineage>
        <taxon>unclassified sequences</taxon>
        <taxon>metagenomes</taxon>
        <taxon>ecological metagenomes</taxon>
    </lineage>
</organism>
<feature type="domain" description="Calx-beta" evidence="6">
    <location>
        <begin position="386"/>
        <end position="488"/>
    </location>
</feature>
<dbReference type="Gene3D" id="2.60.40.2030">
    <property type="match status" value="3"/>
</dbReference>
<feature type="non-terminal residue" evidence="7">
    <location>
        <position position="829"/>
    </location>
</feature>
<keyword evidence="5" id="KW-0175">Coiled coil</keyword>
<dbReference type="PANTHER" id="PTHR11878">
    <property type="entry name" value="SODIUM/CALCIUM EXCHANGER"/>
    <property type="match status" value="1"/>
</dbReference>
<evidence type="ECO:0000313" key="7">
    <source>
        <dbReference type="EMBL" id="SVA93324.1"/>
    </source>
</evidence>
<dbReference type="PANTHER" id="PTHR11878:SF65">
    <property type="entry name" value="NA_CA-EXCHANGE PROTEIN, ISOFORM G"/>
    <property type="match status" value="1"/>
</dbReference>
<evidence type="ECO:0000259" key="6">
    <source>
        <dbReference type="SMART" id="SM00237"/>
    </source>
</evidence>
<reference evidence="7" key="1">
    <citation type="submission" date="2018-05" db="EMBL/GenBank/DDBJ databases">
        <authorList>
            <person name="Lanie J.A."/>
            <person name="Ng W.-L."/>
            <person name="Kazmierczak K.M."/>
            <person name="Andrzejewski T.M."/>
            <person name="Davidsen T.M."/>
            <person name="Wayne K.J."/>
            <person name="Tettelin H."/>
            <person name="Glass J.I."/>
            <person name="Rusch D."/>
            <person name="Podicherti R."/>
            <person name="Tsui H.-C.T."/>
            <person name="Winkler M.E."/>
        </authorList>
    </citation>
    <scope>NUCLEOTIDE SEQUENCE</scope>
</reference>
<dbReference type="Pfam" id="PF03160">
    <property type="entry name" value="Calx-beta"/>
    <property type="match status" value="2"/>
</dbReference>
<feature type="domain" description="Calx-beta" evidence="6">
    <location>
        <begin position="272"/>
        <end position="373"/>
    </location>
</feature>
<dbReference type="SMART" id="SM00237">
    <property type="entry name" value="Calx_beta"/>
    <property type="match status" value="3"/>
</dbReference>
<proteinExistence type="predicted"/>
<dbReference type="InterPro" id="IPR013431">
    <property type="entry name" value="Delta_60_rpt"/>
</dbReference>
<dbReference type="GO" id="GO:0030001">
    <property type="term" value="P:metal ion transport"/>
    <property type="evidence" value="ECO:0007669"/>
    <property type="project" value="TreeGrafter"/>
</dbReference>
<dbReference type="Pfam" id="PF17164">
    <property type="entry name" value="DUF5122"/>
    <property type="match status" value="3"/>
</dbReference>
<sequence length="829" mass="89476">YSNIVLGTTASWWSFWSYANDFVDAQYYTYDPLDGTTYSELGDYYRALLPHQFEPYAGANVLAKLPPVTYVDENGDPVVVVSEEDRIRPGLGFEGLGWQLQDGEDGLKDFDFDVYKDSLVEGDETVKLNLVLPKGYLNLGGEYIPLGVALGSRQAKMIILDDDFTPGELKFSSGEIYVNESEKTVSLSVDRVNGANGSISVQYKTKQGTAKNPFDFKSKQGSLRFASGQTSRPIVVSLADDEGQEVDEYFDIEIFNATGGGKLVGDAKLLSMRVYLVDNDLKSGKVEFTSDTASINENEGEVVVAVRRLAGSRGQGSVAYTTRSLTALSGADYQAQQGLLTWAHEDVGEKLIRIPIVDDEVSEEEEAFELSLINPQNVIVGQNAAMTVNVVDDDSPGEVTLGQSSYFINENGAQLSVYVERQVGYKGAIQVDYALADGTATSSGDFPDYLMESGTLSFEDGQVSRSLNLQIKDDYAAENTEFFSIVISNPTEGAILGSVPQAKVNIVDDESVNVPAGSIDTFFDSGVGIKVNGPVHVIKREEGGHLLIAGEFDVVNGMVRNGIARLNAKGYLDREFDVNDGLNGLIKDVLPLDDGSLILVGEFTSVNGVNKNHIVKLNSDGGLNTRFDPGSGFDATAHKIIPFNTDGDVLVVGEFQLYNGKNRRGFVVLDAAGNDVSPWSSEVGTVGKVYAAAVLQDGTIYLGGDFQQFENNEQAQKIVKLDARGNLDESFTDNFSSIYQKAKFNDGAVKQILMHPDGGLILIGEFSIKTGTGRRYSNVIKVSRIGELITGASPEDILAAVEARVAAEAVEAQLAALQAELEAANLALD</sequence>
<dbReference type="SUPFAM" id="SSF101898">
    <property type="entry name" value="NHL repeat"/>
    <property type="match status" value="1"/>
</dbReference>
<gene>
    <name evidence="7" type="ORF">METZ01_LOCUS146178</name>
</gene>
<protein>
    <recommendedName>
        <fullName evidence="6">Calx-beta domain-containing protein</fullName>
    </recommendedName>
</protein>
<evidence type="ECO:0000256" key="5">
    <source>
        <dbReference type="SAM" id="Coils"/>
    </source>
</evidence>
<feature type="coiled-coil region" evidence="5">
    <location>
        <begin position="800"/>
        <end position="827"/>
    </location>
</feature>
<keyword evidence="4" id="KW-0406">Ion transport</keyword>
<name>A0A381ZW54_9ZZZZ</name>
<dbReference type="GO" id="GO:0016020">
    <property type="term" value="C:membrane"/>
    <property type="evidence" value="ECO:0007669"/>
    <property type="project" value="InterPro"/>
</dbReference>
<accession>A0A381ZW54</accession>
<evidence type="ECO:0000256" key="2">
    <source>
        <dbReference type="ARBA" id="ARBA00022737"/>
    </source>
</evidence>
<dbReference type="GO" id="GO:0007154">
    <property type="term" value="P:cell communication"/>
    <property type="evidence" value="ECO:0007669"/>
    <property type="project" value="InterPro"/>
</dbReference>
<dbReference type="InterPro" id="IPR051171">
    <property type="entry name" value="CaCA"/>
</dbReference>